<accession>A0AA88YEG8</accession>
<keyword evidence="4" id="KW-1185">Reference proteome</keyword>
<evidence type="ECO:0000256" key="2">
    <source>
        <dbReference type="SAM" id="Phobius"/>
    </source>
</evidence>
<keyword evidence="2" id="KW-1133">Transmembrane helix</keyword>
<comment type="caution">
    <text evidence="3">The sequence shown here is derived from an EMBL/GenBank/DDBJ whole genome shotgun (WGS) entry which is preliminary data.</text>
</comment>
<name>A0AA88YEG8_PINIB</name>
<evidence type="ECO:0000256" key="1">
    <source>
        <dbReference type="SAM" id="MobiDB-lite"/>
    </source>
</evidence>
<gene>
    <name evidence="3" type="ORF">FSP39_014124</name>
</gene>
<evidence type="ECO:0000313" key="3">
    <source>
        <dbReference type="EMBL" id="KAK3097882.1"/>
    </source>
</evidence>
<keyword evidence="2" id="KW-0472">Membrane</keyword>
<feature type="transmembrane region" description="Helical" evidence="2">
    <location>
        <begin position="294"/>
        <end position="319"/>
    </location>
</feature>
<reference evidence="3" key="1">
    <citation type="submission" date="2019-08" db="EMBL/GenBank/DDBJ databases">
        <title>The improved chromosome-level genome for the pearl oyster Pinctada fucata martensii using PacBio sequencing and Hi-C.</title>
        <authorList>
            <person name="Zheng Z."/>
        </authorList>
    </citation>
    <scope>NUCLEOTIDE SEQUENCE</scope>
    <source>
        <strain evidence="3">ZZ-2019</strain>
        <tissue evidence="3">Adductor muscle</tissue>
    </source>
</reference>
<dbReference type="AlphaFoldDB" id="A0AA88YEG8"/>
<feature type="region of interest" description="Disordered" evidence="1">
    <location>
        <begin position="346"/>
        <end position="369"/>
    </location>
</feature>
<dbReference type="CDD" id="cd22843">
    <property type="entry name" value="Gal_Rha_Lectin-like_P113"/>
    <property type="match status" value="1"/>
</dbReference>
<feature type="compositionally biased region" description="Polar residues" evidence="1">
    <location>
        <begin position="356"/>
        <end position="369"/>
    </location>
</feature>
<feature type="compositionally biased region" description="Acidic residues" evidence="1">
    <location>
        <begin position="226"/>
        <end position="244"/>
    </location>
</feature>
<organism evidence="3 4">
    <name type="scientific">Pinctada imbricata</name>
    <name type="common">Atlantic pearl-oyster</name>
    <name type="synonym">Pinctada martensii</name>
    <dbReference type="NCBI Taxonomy" id="66713"/>
    <lineage>
        <taxon>Eukaryota</taxon>
        <taxon>Metazoa</taxon>
        <taxon>Spiralia</taxon>
        <taxon>Lophotrochozoa</taxon>
        <taxon>Mollusca</taxon>
        <taxon>Bivalvia</taxon>
        <taxon>Autobranchia</taxon>
        <taxon>Pteriomorphia</taxon>
        <taxon>Pterioida</taxon>
        <taxon>Pterioidea</taxon>
        <taxon>Pteriidae</taxon>
        <taxon>Pinctada</taxon>
    </lineage>
</organism>
<feature type="region of interest" description="Disordered" evidence="1">
    <location>
        <begin position="221"/>
        <end position="245"/>
    </location>
</feature>
<sequence length="510" mass="58209">MCQPIRALGGHICRPFGTKNLKFNFLEDLKYLLPVRFREILCSGCRREVEMRKTIRALGGHICRLIGTTNTNLVEDIEFLLPVRFREILCRGCRGYVENVKVYAGRRMPGQTARYEERVEGGETIFRCTGERSSRQTISLQCPYGKVIKVVEAIYGRNQWQQCMYTVGDCTEKVDLDADCCGRPSCNVTVWRIYSIKCQYVTFFRVIHECVEADESECKIQNVMDNENEENEGDEEEGEEDEDMVTPLKFPVTSTRHENVLTEGDQKDLRNQPKPGPALPAKSNTKVDKDDNEYLVIILGSAVAAAFLLAAIIIVLFLLRRFKWNGEKECILQMFAGLCKRYPPDGCESPEREQQTPENQAKMNESPSHRFNINNKQLGVENLDIRKAIQTKLCNIDAENLRNETKFEQHREQFEATINSIKCVKDIKIDPTIETPRRSGSVDTDAHAYRVNISKGVRDAENNYVEFDKIIGEKYSNPVLRKITPKRVVIDSSKADVTYTISEEPGTTAV</sequence>
<proteinExistence type="predicted"/>
<feature type="compositionally biased region" description="Basic and acidic residues" evidence="1">
    <location>
        <begin position="257"/>
        <end position="271"/>
    </location>
</feature>
<keyword evidence="2" id="KW-0812">Transmembrane</keyword>
<dbReference type="EMBL" id="VSWD01000007">
    <property type="protein sequence ID" value="KAK3097882.1"/>
    <property type="molecule type" value="Genomic_DNA"/>
</dbReference>
<dbReference type="Proteomes" id="UP001186944">
    <property type="component" value="Unassembled WGS sequence"/>
</dbReference>
<evidence type="ECO:0000313" key="4">
    <source>
        <dbReference type="Proteomes" id="UP001186944"/>
    </source>
</evidence>
<protein>
    <submittedName>
        <fullName evidence="3">Uncharacterized protein</fullName>
    </submittedName>
</protein>
<feature type="region of interest" description="Disordered" evidence="1">
    <location>
        <begin position="257"/>
        <end position="285"/>
    </location>
</feature>